<gene>
    <name evidence="2" type="ORF">ENL91_00760</name>
</gene>
<reference evidence="2" key="1">
    <citation type="journal article" date="2020" name="mSystems">
        <title>Genome- and Community-Level Interaction Insights into Carbon Utilization and Element Cycling Functions of Hydrothermarchaeota in Hydrothermal Sediment.</title>
        <authorList>
            <person name="Zhou Z."/>
            <person name="Liu Y."/>
            <person name="Xu W."/>
            <person name="Pan J."/>
            <person name="Luo Z.H."/>
            <person name="Li M."/>
        </authorList>
    </citation>
    <scope>NUCLEOTIDE SEQUENCE [LARGE SCALE GENOMIC DNA]</scope>
    <source>
        <strain evidence="2">SpSt-1038</strain>
    </source>
</reference>
<dbReference type="AlphaFoldDB" id="A0A7J3UZ65"/>
<organism evidence="2">
    <name type="scientific">Candidatus Methanosuratincola petrocarbonis</name>
    <name type="common">ex Vanwonterghem et al. 2016</name>
    <dbReference type="NCBI Taxonomy" id="1867261"/>
    <lineage>
        <taxon>Archaea</taxon>
        <taxon>Thermoproteota</taxon>
        <taxon>Methanosuratincolia</taxon>
        <taxon>Candidatus Methanomethylicales</taxon>
        <taxon>Candidatus Methanomethylicaceae</taxon>
        <taxon>Candidatus Methanosuratincola (ex Vanwonterghem et al. 2016)</taxon>
    </lineage>
</organism>
<sequence length="127" mass="14727">MPRLVLLMVALQVPLVAINLILPFFSPFFEQFGTFDFFAAYMFALFDFILIIGFRSGAKWAWLFGLLFSGLNVVMYVYMYLANPVLLYILPLFLRVSVMFCLRGRAVRDYFDLLGDVSKKTKKPLKK</sequence>
<feature type="transmembrane region" description="Helical" evidence="1">
    <location>
        <begin position="60"/>
        <end position="79"/>
    </location>
</feature>
<evidence type="ECO:0000256" key="1">
    <source>
        <dbReference type="SAM" id="Phobius"/>
    </source>
</evidence>
<keyword evidence="1" id="KW-0472">Membrane</keyword>
<proteinExistence type="predicted"/>
<dbReference type="EMBL" id="DRVT01000009">
    <property type="protein sequence ID" value="HHI48683.1"/>
    <property type="molecule type" value="Genomic_DNA"/>
</dbReference>
<keyword evidence="1" id="KW-0812">Transmembrane</keyword>
<feature type="transmembrane region" description="Helical" evidence="1">
    <location>
        <begin position="33"/>
        <end position="53"/>
    </location>
</feature>
<comment type="caution">
    <text evidence="2">The sequence shown here is derived from an EMBL/GenBank/DDBJ whole genome shotgun (WGS) entry which is preliminary data.</text>
</comment>
<accession>A0A7J3UZ65</accession>
<evidence type="ECO:0000313" key="2">
    <source>
        <dbReference type="EMBL" id="HHI48683.1"/>
    </source>
</evidence>
<keyword evidence="1" id="KW-1133">Transmembrane helix</keyword>
<feature type="transmembrane region" description="Helical" evidence="1">
    <location>
        <begin position="85"/>
        <end position="102"/>
    </location>
</feature>
<name>A0A7J3UZ65_9CREN</name>
<protein>
    <submittedName>
        <fullName evidence="2">Uncharacterized protein</fullName>
    </submittedName>
</protein>